<proteinExistence type="predicted"/>
<dbReference type="InterPro" id="IPR011990">
    <property type="entry name" value="TPR-like_helical_dom_sf"/>
</dbReference>
<dbReference type="EMBL" id="JADDIV010000004">
    <property type="protein sequence ID" value="MBE7369149.1"/>
    <property type="molecule type" value="Genomic_DNA"/>
</dbReference>
<accession>A0ABR9S6T4</accession>
<name>A0ABR9S6T4_9BURK</name>
<evidence type="ECO:0000256" key="2">
    <source>
        <dbReference type="SAM" id="SignalP"/>
    </source>
</evidence>
<dbReference type="RefSeq" id="WP_193677747.1">
    <property type="nucleotide sequence ID" value="NZ_JADDIV010000004.1"/>
</dbReference>
<feature type="signal peptide" evidence="2">
    <location>
        <begin position="1"/>
        <end position="28"/>
    </location>
</feature>
<feature type="chain" id="PRO_5046462758" evidence="2">
    <location>
        <begin position="29"/>
        <end position="159"/>
    </location>
</feature>
<organism evidence="3 4">
    <name type="scientific">Ramlibacter pallidus</name>
    <dbReference type="NCBI Taxonomy" id="2780087"/>
    <lineage>
        <taxon>Bacteria</taxon>
        <taxon>Pseudomonadati</taxon>
        <taxon>Pseudomonadota</taxon>
        <taxon>Betaproteobacteria</taxon>
        <taxon>Burkholderiales</taxon>
        <taxon>Comamonadaceae</taxon>
        <taxon>Ramlibacter</taxon>
    </lineage>
</organism>
<dbReference type="Pfam" id="PF00515">
    <property type="entry name" value="TPR_1"/>
    <property type="match status" value="1"/>
</dbReference>
<protein>
    <submittedName>
        <fullName evidence="3">Tetratricopeptide repeat protein</fullName>
    </submittedName>
</protein>
<keyword evidence="2" id="KW-0732">Signal</keyword>
<evidence type="ECO:0000313" key="4">
    <source>
        <dbReference type="Proteomes" id="UP000806285"/>
    </source>
</evidence>
<dbReference type="PROSITE" id="PS50005">
    <property type="entry name" value="TPR"/>
    <property type="match status" value="1"/>
</dbReference>
<feature type="repeat" description="TPR" evidence="1">
    <location>
        <begin position="74"/>
        <end position="107"/>
    </location>
</feature>
<keyword evidence="4" id="KW-1185">Reference proteome</keyword>
<dbReference type="Gene3D" id="1.25.40.10">
    <property type="entry name" value="Tetratricopeptide repeat domain"/>
    <property type="match status" value="1"/>
</dbReference>
<gene>
    <name evidence="3" type="ORF">IM787_16420</name>
</gene>
<dbReference type="InterPro" id="IPR019734">
    <property type="entry name" value="TPR_rpt"/>
</dbReference>
<keyword evidence="1" id="KW-0802">TPR repeat</keyword>
<reference evidence="3 4" key="1">
    <citation type="submission" date="2020-10" db="EMBL/GenBank/DDBJ databases">
        <title>Ramlibacter sp. HM2 16S ribosomal RNA gene Genome sequencing and assembly.</title>
        <authorList>
            <person name="Kang M."/>
        </authorList>
    </citation>
    <scope>NUCLEOTIDE SEQUENCE [LARGE SCALE GENOMIC DNA]</scope>
    <source>
        <strain evidence="3 4">HM2</strain>
    </source>
</reference>
<comment type="caution">
    <text evidence="3">The sequence shown here is derived from an EMBL/GenBank/DDBJ whole genome shotgun (WGS) entry which is preliminary data.</text>
</comment>
<dbReference type="SMART" id="SM00028">
    <property type="entry name" value="TPR"/>
    <property type="match status" value="1"/>
</dbReference>
<evidence type="ECO:0000313" key="3">
    <source>
        <dbReference type="EMBL" id="MBE7369149.1"/>
    </source>
</evidence>
<dbReference type="PROSITE" id="PS50293">
    <property type="entry name" value="TPR_REGION"/>
    <property type="match status" value="1"/>
</dbReference>
<sequence>MNPSSTLRRLFAVPVLGLALALAQGVHAADTSPVAVPSAQPDDFAAGKKAVEAKNWKAASDSFARAAARDPRNADAFNMLGYSLRWQNRYDEAFAAYDKALALDPNHKGALSYSGIGYVKAGRRAEAEARLARLQALCANCAETAELQKALAGAPVAGK</sequence>
<evidence type="ECO:0000256" key="1">
    <source>
        <dbReference type="PROSITE-ProRule" id="PRU00339"/>
    </source>
</evidence>
<dbReference type="SUPFAM" id="SSF48452">
    <property type="entry name" value="TPR-like"/>
    <property type="match status" value="1"/>
</dbReference>
<dbReference type="Proteomes" id="UP000806285">
    <property type="component" value="Unassembled WGS sequence"/>
</dbReference>